<dbReference type="InterPro" id="IPR000673">
    <property type="entry name" value="Sig_transdc_resp-reg_Me-estase"/>
</dbReference>
<evidence type="ECO:0000313" key="11">
    <source>
        <dbReference type="EMBL" id="CCG42345.1"/>
    </source>
</evidence>
<evidence type="ECO:0000256" key="5">
    <source>
        <dbReference type="HAMAP-Rule" id="MF_00099"/>
    </source>
</evidence>
<gene>
    <name evidence="11" type="primary">cheB3</name>
    <name evidence="5" type="synonym">cheB</name>
    <name evidence="11" type="ORF">PHAMO_380013</name>
</gene>
<keyword evidence="2 5" id="KW-0145">Chemotaxis</keyword>
<keyword evidence="3 5" id="KW-0378">Hydrolase</keyword>
<comment type="PTM">
    <text evidence="5">Phosphorylated by CheA. Phosphorylation of the N-terminal regulatory domain activates the methylesterase activity.</text>
</comment>
<dbReference type="Pfam" id="PF00072">
    <property type="entry name" value="Response_reg"/>
    <property type="match status" value="1"/>
</dbReference>
<dbReference type="GO" id="GO:0005737">
    <property type="term" value="C:cytoplasm"/>
    <property type="evidence" value="ECO:0007669"/>
    <property type="project" value="UniProtKB-SubCell"/>
</dbReference>
<dbReference type="EC" id="3.1.1.61" evidence="5"/>
<evidence type="ECO:0000256" key="1">
    <source>
        <dbReference type="ARBA" id="ARBA00022490"/>
    </source>
</evidence>
<evidence type="ECO:0000313" key="12">
    <source>
        <dbReference type="Proteomes" id="UP000004169"/>
    </source>
</evidence>
<keyword evidence="12" id="KW-1185">Reference proteome</keyword>
<feature type="active site" evidence="5 6">
    <location>
        <position position="203"/>
    </location>
</feature>
<name>H8FVF7_MAGML</name>
<dbReference type="InterPro" id="IPR001789">
    <property type="entry name" value="Sig_transdc_resp-reg_receiver"/>
</dbReference>
<dbReference type="GO" id="GO:0008984">
    <property type="term" value="F:protein-glutamate methylesterase activity"/>
    <property type="evidence" value="ECO:0007669"/>
    <property type="project" value="UniProtKB-UniRule"/>
</dbReference>
<evidence type="ECO:0000256" key="4">
    <source>
        <dbReference type="ARBA" id="ARBA00048267"/>
    </source>
</evidence>
<sequence>MIKVLVVDDSALMRKHMTQVLEGAGDFEVMTVRNGAEALDLLERFDPDVITLDVNMPEMDGITCLANIMARRPKPVVMVSSLTEEGAEVTLQAMSLGAVDFVHKPGGTISLSIDQIHYDLLTKVRAAAKARVRRSIGLRQRLETHQRGRSATSTPSHKTLAPLPRGKMGIVLIGVSTGGPSTLEEILPVLPADFPWAVLVAQHMPGSFTGVFARRLNDLCQIPVVEAFRQTPIEPGTVYIAKGDADLVVLRRGTGFCAAPVPSSKDFLWHPSVHRMVASAVDVVPIDRMIAVQLTGMGDDGAEAMAELHRRGGRTIAQDAASSIVFGMPNELIKRGGADLVMPADRIGDQLIQWLSAEPQSRKEAGHGAHKCRE</sequence>
<dbReference type="RefSeq" id="WP_002730025.1">
    <property type="nucleotide sequence ID" value="NZ_CAHP01000032.1"/>
</dbReference>
<accession>H8FVF7</accession>
<dbReference type="PROSITE" id="PS50122">
    <property type="entry name" value="CHEB"/>
    <property type="match status" value="1"/>
</dbReference>
<dbReference type="InterPro" id="IPR011006">
    <property type="entry name" value="CheY-like_superfamily"/>
</dbReference>
<dbReference type="STRING" id="1150626.PHAMO_380013"/>
<dbReference type="Proteomes" id="UP000004169">
    <property type="component" value="Unassembled WGS sequence"/>
</dbReference>
<feature type="active site" evidence="5 6">
    <location>
        <position position="300"/>
    </location>
</feature>
<dbReference type="OrthoDB" id="9793421at2"/>
<dbReference type="AlphaFoldDB" id="H8FVF7"/>
<evidence type="ECO:0000256" key="3">
    <source>
        <dbReference type="ARBA" id="ARBA00022801"/>
    </source>
</evidence>
<dbReference type="eggNOG" id="COG2201">
    <property type="taxonomic scope" value="Bacteria"/>
</dbReference>
<feature type="region of interest" description="Disordered" evidence="8">
    <location>
        <begin position="141"/>
        <end position="163"/>
    </location>
</feature>
<comment type="catalytic activity">
    <reaction evidence="5">
        <text>L-glutaminyl-[protein] + H2O = L-glutamyl-[protein] + NH4(+)</text>
        <dbReference type="Rhea" id="RHEA:16441"/>
        <dbReference type="Rhea" id="RHEA-COMP:10207"/>
        <dbReference type="Rhea" id="RHEA-COMP:10208"/>
        <dbReference type="ChEBI" id="CHEBI:15377"/>
        <dbReference type="ChEBI" id="CHEBI:28938"/>
        <dbReference type="ChEBI" id="CHEBI:29973"/>
        <dbReference type="ChEBI" id="CHEBI:30011"/>
        <dbReference type="EC" id="3.5.1.44"/>
    </reaction>
</comment>
<comment type="function">
    <text evidence="5">Involved in chemotaxis. Part of a chemotaxis signal transduction system that modulates chemotaxis in response to various stimuli. Catalyzes the demethylation of specific methylglutamate residues introduced into the chemoreceptors (methyl-accepting chemotaxis proteins or MCP) by CheR. Also mediates the irreversible deamidation of specific glutamine residues to glutamic acid.</text>
</comment>
<evidence type="ECO:0000256" key="8">
    <source>
        <dbReference type="SAM" id="MobiDB-lite"/>
    </source>
</evidence>
<comment type="caution">
    <text evidence="11">The sequence shown here is derived from an EMBL/GenBank/DDBJ whole genome shotgun (WGS) entry which is preliminary data.</text>
</comment>
<evidence type="ECO:0000256" key="7">
    <source>
        <dbReference type="PROSITE-ProRule" id="PRU00169"/>
    </source>
</evidence>
<dbReference type="PROSITE" id="PS50110">
    <property type="entry name" value="RESPONSE_REGULATORY"/>
    <property type="match status" value="1"/>
</dbReference>
<evidence type="ECO:0000256" key="2">
    <source>
        <dbReference type="ARBA" id="ARBA00022500"/>
    </source>
</evidence>
<dbReference type="Gene3D" id="3.40.50.180">
    <property type="entry name" value="Methylesterase CheB, C-terminal domain"/>
    <property type="match status" value="1"/>
</dbReference>
<organism evidence="11 12">
    <name type="scientific">Magnetospirillum molischianum DSM 120</name>
    <dbReference type="NCBI Taxonomy" id="1150626"/>
    <lineage>
        <taxon>Bacteria</taxon>
        <taxon>Pseudomonadati</taxon>
        <taxon>Pseudomonadota</taxon>
        <taxon>Alphaproteobacteria</taxon>
        <taxon>Rhodospirillales</taxon>
        <taxon>Rhodospirillaceae</taxon>
        <taxon>Magnetospirillum</taxon>
    </lineage>
</organism>
<reference evidence="11 12" key="1">
    <citation type="journal article" date="2012" name="J. Bacteriol.">
        <title>Draft Genome Sequence of the Purple Photosynthetic Bacterium Phaeospirillum molischianum DSM120, a Particularly Versatile Bacterium.</title>
        <authorList>
            <person name="Duquesne K."/>
            <person name="Prima V."/>
            <person name="Ji B."/>
            <person name="Rouy Z."/>
            <person name="Medigue C."/>
            <person name="Talla E."/>
            <person name="Sturgis J.N."/>
        </authorList>
    </citation>
    <scope>NUCLEOTIDE SEQUENCE [LARGE SCALE GENOMIC DNA]</scope>
    <source>
        <strain evidence="12">DSM120</strain>
    </source>
</reference>
<dbReference type="SMART" id="SM00448">
    <property type="entry name" value="REC"/>
    <property type="match status" value="1"/>
</dbReference>
<feature type="modified residue" description="4-aspartylphosphate" evidence="5 7">
    <location>
        <position position="53"/>
    </location>
</feature>
<dbReference type="HAMAP" id="MF_00099">
    <property type="entry name" value="CheB_chemtxs"/>
    <property type="match status" value="1"/>
</dbReference>
<dbReference type="GO" id="GO:0006935">
    <property type="term" value="P:chemotaxis"/>
    <property type="evidence" value="ECO:0007669"/>
    <property type="project" value="UniProtKB-UniRule"/>
</dbReference>
<comment type="catalytic activity">
    <reaction evidence="4 5">
        <text>[protein]-L-glutamate 5-O-methyl ester + H2O = L-glutamyl-[protein] + methanol + H(+)</text>
        <dbReference type="Rhea" id="RHEA:23236"/>
        <dbReference type="Rhea" id="RHEA-COMP:10208"/>
        <dbReference type="Rhea" id="RHEA-COMP:10311"/>
        <dbReference type="ChEBI" id="CHEBI:15377"/>
        <dbReference type="ChEBI" id="CHEBI:15378"/>
        <dbReference type="ChEBI" id="CHEBI:17790"/>
        <dbReference type="ChEBI" id="CHEBI:29973"/>
        <dbReference type="ChEBI" id="CHEBI:82795"/>
        <dbReference type="EC" id="3.1.1.61"/>
    </reaction>
</comment>
<comment type="similarity">
    <text evidence="5">Belongs to the CheB family.</text>
</comment>
<dbReference type="InterPro" id="IPR008248">
    <property type="entry name" value="CheB-like"/>
</dbReference>
<dbReference type="PANTHER" id="PTHR42872">
    <property type="entry name" value="PROTEIN-GLUTAMATE METHYLESTERASE/PROTEIN-GLUTAMINE GLUTAMINASE"/>
    <property type="match status" value="1"/>
</dbReference>
<dbReference type="PANTHER" id="PTHR42872:SF6">
    <property type="entry name" value="PROTEIN-GLUTAMATE METHYLESTERASE_PROTEIN-GLUTAMINE GLUTAMINASE"/>
    <property type="match status" value="1"/>
</dbReference>
<evidence type="ECO:0000256" key="6">
    <source>
        <dbReference type="PROSITE-ProRule" id="PRU00050"/>
    </source>
</evidence>
<dbReference type="InterPro" id="IPR035909">
    <property type="entry name" value="CheB_C"/>
</dbReference>
<dbReference type="CDD" id="cd16432">
    <property type="entry name" value="CheB_Rec"/>
    <property type="match status" value="1"/>
</dbReference>
<comment type="subcellular location">
    <subcellularLocation>
        <location evidence="5">Cytoplasm</location>
    </subcellularLocation>
</comment>
<dbReference type="Gene3D" id="3.40.50.2300">
    <property type="match status" value="1"/>
</dbReference>
<dbReference type="CDD" id="cd17541">
    <property type="entry name" value="REC_CheB-like"/>
    <property type="match status" value="1"/>
</dbReference>
<feature type="domain" description="Response regulatory" evidence="9">
    <location>
        <begin position="3"/>
        <end position="119"/>
    </location>
</feature>
<keyword evidence="5 7" id="KW-0597">Phosphoprotein</keyword>
<dbReference type="EMBL" id="CAHP01000032">
    <property type="protein sequence ID" value="CCG42345.1"/>
    <property type="molecule type" value="Genomic_DNA"/>
</dbReference>
<feature type="domain" description="CheB-type methylesterase" evidence="10">
    <location>
        <begin position="164"/>
        <end position="358"/>
    </location>
</feature>
<evidence type="ECO:0000259" key="10">
    <source>
        <dbReference type="PROSITE" id="PS50122"/>
    </source>
</evidence>
<evidence type="ECO:0000259" key="9">
    <source>
        <dbReference type="PROSITE" id="PS50110"/>
    </source>
</evidence>
<dbReference type="GO" id="GO:0050568">
    <property type="term" value="F:protein-glutamine glutaminase activity"/>
    <property type="evidence" value="ECO:0007669"/>
    <property type="project" value="UniProtKB-UniRule"/>
</dbReference>
<dbReference type="NCBIfam" id="NF001965">
    <property type="entry name" value="PRK00742.1"/>
    <property type="match status" value="1"/>
</dbReference>
<protein>
    <recommendedName>
        <fullName evidence="5">Protein-glutamate methylesterase/protein-glutamine glutaminase</fullName>
        <ecNumber evidence="5">3.1.1.61</ecNumber>
        <ecNumber evidence="5">3.5.1.44</ecNumber>
    </recommendedName>
</protein>
<keyword evidence="1 5" id="KW-0963">Cytoplasm</keyword>
<dbReference type="EC" id="3.5.1.44" evidence="5"/>
<comment type="domain">
    <text evidence="5">Contains a C-terminal catalytic domain, and an N-terminal region which modulates catalytic activity.</text>
</comment>
<dbReference type="SUPFAM" id="SSF52172">
    <property type="entry name" value="CheY-like"/>
    <property type="match status" value="1"/>
</dbReference>
<dbReference type="PIRSF" id="PIRSF000876">
    <property type="entry name" value="RR_chemtxs_CheB"/>
    <property type="match status" value="1"/>
</dbReference>
<dbReference type="GO" id="GO:0000156">
    <property type="term" value="F:phosphorelay response regulator activity"/>
    <property type="evidence" value="ECO:0007669"/>
    <property type="project" value="InterPro"/>
</dbReference>
<dbReference type="Pfam" id="PF01339">
    <property type="entry name" value="CheB_methylest"/>
    <property type="match status" value="1"/>
</dbReference>
<dbReference type="SUPFAM" id="SSF52738">
    <property type="entry name" value="Methylesterase CheB, C-terminal domain"/>
    <property type="match status" value="1"/>
</dbReference>
<feature type="active site" evidence="5 6">
    <location>
        <position position="176"/>
    </location>
</feature>
<proteinExistence type="inferred from homology"/>